<dbReference type="Proteomes" id="UP000318102">
    <property type="component" value="Unassembled WGS sequence"/>
</dbReference>
<evidence type="ECO:0000313" key="1">
    <source>
        <dbReference type="EMBL" id="TVX88296.1"/>
    </source>
</evidence>
<dbReference type="EMBL" id="VNJK01000003">
    <property type="protein sequence ID" value="TVX88296.1"/>
    <property type="molecule type" value="Genomic_DNA"/>
</dbReference>
<dbReference type="PANTHER" id="PTHR43845:SF1">
    <property type="entry name" value="BLR5969 PROTEIN"/>
    <property type="match status" value="1"/>
</dbReference>
<comment type="caution">
    <text evidence="1">The sequence shown here is derived from an EMBL/GenBank/DDBJ whole genome shotgun (WGS) entry which is preliminary data.</text>
</comment>
<name>A0A559IKV7_9BACL</name>
<dbReference type="Gene3D" id="3.40.50.12780">
    <property type="entry name" value="N-terminal domain of ligase-like"/>
    <property type="match status" value="1"/>
</dbReference>
<evidence type="ECO:0000313" key="2">
    <source>
        <dbReference type="Proteomes" id="UP000318102"/>
    </source>
</evidence>
<keyword evidence="2" id="KW-1185">Reference proteome</keyword>
<dbReference type="PANTHER" id="PTHR43845">
    <property type="entry name" value="BLR5969 PROTEIN"/>
    <property type="match status" value="1"/>
</dbReference>
<organism evidence="1 2">
    <name type="scientific">Paenibacillus agilis</name>
    <dbReference type="NCBI Taxonomy" id="3020863"/>
    <lineage>
        <taxon>Bacteria</taxon>
        <taxon>Bacillati</taxon>
        <taxon>Bacillota</taxon>
        <taxon>Bacilli</taxon>
        <taxon>Bacillales</taxon>
        <taxon>Paenibacillaceae</taxon>
        <taxon>Paenibacillus</taxon>
    </lineage>
</organism>
<protein>
    <submittedName>
        <fullName evidence="1">AMP-binding protein</fullName>
    </submittedName>
</protein>
<dbReference type="AlphaFoldDB" id="A0A559IKV7"/>
<accession>A0A559IKV7</accession>
<dbReference type="SUPFAM" id="SSF56801">
    <property type="entry name" value="Acetyl-CoA synthetase-like"/>
    <property type="match status" value="1"/>
</dbReference>
<dbReference type="OrthoDB" id="3981340at2"/>
<gene>
    <name evidence="1" type="ORF">FPZ44_20620</name>
</gene>
<proteinExistence type="predicted"/>
<sequence>MNNLESRVAIMVEINAPHIAAKLQEVKQLYPWYTTLLEGACIDSWPKLPLLTHDRLLPYFDETELVQEPNWNIYRTSGTSGKRRKAIGYDALDEEAYVEHKVQLFGKLLEGKGLTRALSDMGTGHAAATAQEIFEKLGMACWTIPFQQPVEEHLACIAEHRPEVLYTMPSILDRLVKAAPAGFDWGIQVVILVGEVAAPAWRKRMADVFGIAADDVKDTYGSIEVGTMAYHDAGIGRYVLMEGITAEGVSPAEVGLPDIHLPEGEQVLVLTSFVRRRFPVLRYVTYDIVRDLRSEWIDGRQVTTFEAIVKRIGPELKHGEKISLYDIEDAVFQHVKQADVRVIVEHNQLHVYIDSPQPIDNVLYQKIRSSLHEAIPEIGQMIDSGILEDMNVHLVNLLDPDAVPSLNHQAVKQKKLYIQE</sequence>
<dbReference type="InterPro" id="IPR042099">
    <property type="entry name" value="ANL_N_sf"/>
</dbReference>
<reference evidence="1 2" key="1">
    <citation type="submission" date="2019-07" db="EMBL/GenBank/DDBJ databases">
        <authorList>
            <person name="Kim J."/>
        </authorList>
    </citation>
    <scope>NUCLEOTIDE SEQUENCE [LARGE SCALE GENOMIC DNA]</scope>
    <source>
        <strain evidence="1 2">N4</strain>
    </source>
</reference>